<keyword evidence="3" id="KW-1185">Reference proteome</keyword>
<dbReference type="AlphaFoldDB" id="A0A5A9NHS7"/>
<evidence type="ECO:0000313" key="3">
    <source>
        <dbReference type="Proteomes" id="UP000324632"/>
    </source>
</evidence>
<dbReference type="Proteomes" id="UP000324632">
    <property type="component" value="Chromosome 17"/>
</dbReference>
<comment type="caution">
    <text evidence="2">The sequence shown here is derived from an EMBL/GenBank/DDBJ whole genome shotgun (WGS) entry which is preliminary data.</text>
</comment>
<organism evidence="2 3">
    <name type="scientific">Triplophysa tibetana</name>
    <dbReference type="NCBI Taxonomy" id="1572043"/>
    <lineage>
        <taxon>Eukaryota</taxon>
        <taxon>Metazoa</taxon>
        <taxon>Chordata</taxon>
        <taxon>Craniata</taxon>
        <taxon>Vertebrata</taxon>
        <taxon>Euteleostomi</taxon>
        <taxon>Actinopterygii</taxon>
        <taxon>Neopterygii</taxon>
        <taxon>Teleostei</taxon>
        <taxon>Ostariophysi</taxon>
        <taxon>Cypriniformes</taxon>
        <taxon>Nemacheilidae</taxon>
        <taxon>Triplophysa</taxon>
    </lineage>
</organism>
<evidence type="ECO:0000313" key="2">
    <source>
        <dbReference type="EMBL" id="KAA0709524.1"/>
    </source>
</evidence>
<sequence length="94" mass="10215">MPATDLMSIQRAPPAHTEGMPLEGPTVGDGTSDWSADTRGCSHADGSLLRDRAGGARWVRRLEHMMVGGACQVDAEREGIPLRDITRSTWVTER</sequence>
<gene>
    <name evidence="2" type="ORF">E1301_Tti004051</name>
</gene>
<feature type="region of interest" description="Disordered" evidence="1">
    <location>
        <begin position="1"/>
        <end position="41"/>
    </location>
</feature>
<dbReference type="EMBL" id="SOYY01000017">
    <property type="protein sequence ID" value="KAA0709524.1"/>
    <property type="molecule type" value="Genomic_DNA"/>
</dbReference>
<accession>A0A5A9NHS7</accession>
<name>A0A5A9NHS7_9TELE</name>
<evidence type="ECO:0000256" key="1">
    <source>
        <dbReference type="SAM" id="MobiDB-lite"/>
    </source>
</evidence>
<proteinExistence type="predicted"/>
<reference evidence="2 3" key="1">
    <citation type="journal article" date="2019" name="Mol. Ecol. Resour.">
        <title>Chromosome-level genome assembly of Triplophysa tibetana, a fish adapted to the harsh high-altitude environment of the Tibetan Plateau.</title>
        <authorList>
            <person name="Yang X."/>
            <person name="Liu H."/>
            <person name="Ma Z."/>
            <person name="Zou Y."/>
            <person name="Zou M."/>
            <person name="Mao Y."/>
            <person name="Li X."/>
            <person name="Wang H."/>
            <person name="Chen T."/>
            <person name="Wang W."/>
            <person name="Yang R."/>
        </authorList>
    </citation>
    <scope>NUCLEOTIDE SEQUENCE [LARGE SCALE GENOMIC DNA]</scope>
    <source>
        <strain evidence="2">TTIB1903HZAU</strain>
        <tissue evidence="2">Muscle</tissue>
    </source>
</reference>
<protein>
    <submittedName>
        <fullName evidence="2">Uncharacterized protein</fullName>
    </submittedName>
</protein>